<reference evidence="1" key="1">
    <citation type="journal article" date="2019" name="bioRxiv">
        <title>The Genome of the Zebra Mussel, Dreissena polymorpha: A Resource for Invasive Species Research.</title>
        <authorList>
            <person name="McCartney M.A."/>
            <person name="Auch B."/>
            <person name="Kono T."/>
            <person name="Mallez S."/>
            <person name="Zhang Y."/>
            <person name="Obille A."/>
            <person name="Becker A."/>
            <person name="Abrahante J.E."/>
            <person name="Garbe J."/>
            <person name="Badalamenti J.P."/>
            <person name="Herman A."/>
            <person name="Mangelson H."/>
            <person name="Liachko I."/>
            <person name="Sullivan S."/>
            <person name="Sone E.D."/>
            <person name="Koren S."/>
            <person name="Silverstein K.A.T."/>
            <person name="Beckman K.B."/>
            <person name="Gohl D.M."/>
        </authorList>
    </citation>
    <scope>NUCLEOTIDE SEQUENCE</scope>
    <source>
        <strain evidence="1">Duluth1</strain>
        <tissue evidence="1">Whole animal</tissue>
    </source>
</reference>
<comment type="caution">
    <text evidence="1">The sequence shown here is derived from an EMBL/GenBank/DDBJ whole genome shotgun (WGS) entry which is preliminary data.</text>
</comment>
<evidence type="ECO:0000313" key="1">
    <source>
        <dbReference type="EMBL" id="KAH3755282.1"/>
    </source>
</evidence>
<protein>
    <submittedName>
        <fullName evidence="1">Uncharacterized protein</fullName>
    </submittedName>
</protein>
<name>A0A9D4DSX9_DREPO</name>
<gene>
    <name evidence="1" type="ORF">DPMN_189973</name>
</gene>
<dbReference type="EMBL" id="JAIWYP010000010">
    <property type="protein sequence ID" value="KAH3755282.1"/>
    <property type="molecule type" value="Genomic_DNA"/>
</dbReference>
<reference evidence="1" key="2">
    <citation type="submission" date="2020-11" db="EMBL/GenBank/DDBJ databases">
        <authorList>
            <person name="McCartney M.A."/>
            <person name="Auch B."/>
            <person name="Kono T."/>
            <person name="Mallez S."/>
            <person name="Becker A."/>
            <person name="Gohl D.M."/>
            <person name="Silverstein K.A.T."/>
            <person name="Koren S."/>
            <person name="Bechman K.B."/>
            <person name="Herman A."/>
            <person name="Abrahante J.E."/>
            <person name="Garbe J."/>
        </authorList>
    </citation>
    <scope>NUCLEOTIDE SEQUENCE</scope>
    <source>
        <strain evidence="1">Duluth1</strain>
        <tissue evidence="1">Whole animal</tissue>
    </source>
</reference>
<sequence length="98" mass="10817">MHLESHLIEQDPQTFNVTEFGWKKELVGKVLSPVLISDDNPLAPASVLKLVSNGCSSDQSCGTERCGCYWAQLPCTMFCSCYQTCNCAKQINKGGRKQ</sequence>
<dbReference type="Proteomes" id="UP000828390">
    <property type="component" value="Unassembled WGS sequence"/>
</dbReference>
<keyword evidence="2" id="KW-1185">Reference proteome</keyword>
<evidence type="ECO:0000313" key="2">
    <source>
        <dbReference type="Proteomes" id="UP000828390"/>
    </source>
</evidence>
<organism evidence="1 2">
    <name type="scientific">Dreissena polymorpha</name>
    <name type="common">Zebra mussel</name>
    <name type="synonym">Mytilus polymorpha</name>
    <dbReference type="NCBI Taxonomy" id="45954"/>
    <lineage>
        <taxon>Eukaryota</taxon>
        <taxon>Metazoa</taxon>
        <taxon>Spiralia</taxon>
        <taxon>Lophotrochozoa</taxon>
        <taxon>Mollusca</taxon>
        <taxon>Bivalvia</taxon>
        <taxon>Autobranchia</taxon>
        <taxon>Heteroconchia</taxon>
        <taxon>Euheterodonta</taxon>
        <taxon>Imparidentia</taxon>
        <taxon>Neoheterodontei</taxon>
        <taxon>Myida</taxon>
        <taxon>Dreissenoidea</taxon>
        <taxon>Dreissenidae</taxon>
        <taxon>Dreissena</taxon>
    </lineage>
</organism>
<dbReference type="AlphaFoldDB" id="A0A9D4DSX9"/>
<accession>A0A9D4DSX9</accession>
<proteinExistence type="predicted"/>